<dbReference type="SMART" id="SM00248">
    <property type="entry name" value="ANK"/>
    <property type="match status" value="1"/>
</dbReference>
<evidence type="ECO:0008006" key="6">
    <source>
        <dbReference type="Google" id="ProtNLM"/>
    </source>
</evidence>
<feature type="repeat" description="ANK" evidence="3">
    <location>
        <begin position="19"/>
        <end position="51"/>
    </location>
</feature>
<proteinExistence type="predicted"/>
<gene>
    <name evidence="4" type="ORF">AFUS01_LOCUS33162</name>
</gene>
<reference evidence="4" key="1">
    <citation type="submission" date="2021-06" db="EMBL/GenBank/DDBJ databases">
        <authorList>
            <person name="Hodson N. C."/>
            <person name="Mongue J. A."/>
            <person name="Jaron S. K."/>
        </authorList>
    </citation>
    <scope>NUCLEOTIDE SEQUENCE</scope>
</reference>
<dbReference type="GO" id="GO:0005634">
    <property type="term" value="C:nucleus"/>
    <property type="evidence" value="ECO:0007669"/>
    <property type="project" value="TreeGrafter"/>
</dbReference>
<dbReference type="PROSITE" id="PS50297">
    <property type="entry name" value="ANK_REP_REGION"/>
    <property type="match status" value="1"/>
</dbReference>
<evidence type="ECO:0000313" key="4">
    <source>
        <dbReference type="EMBL" id="CAG7822921.1"/>
    </source>
</evidence>
<evidence type="ECO:0000256" key="2">
    <source>
        <dbReference type="ARBA" id="ARBA00023043"/>
    </source>
</evidence>
<evidence type="ECO:0000256" key="1">
    <source>
        <dbReference type="ARBA" id="ARBA00022737"/>
    </source>
</evidence>
<evidence type="ECO:0000313" key="5">
    <source>
        <dbReference type="Proteomes" id="UP000708208"/>
    </source>
</evidence>
<evidence type="ECO:0000256" key="3">
    <source>
        <dbReference type="PROSITE-ProRule" id="PRU00023"/>
    </source>
</evidence>
<dbReference type="PROSITE" id="PS50088">
    <property type="entry name" value="ANK_REPEAT"/>
    <property type="match status" value="1"/>
</dbReference>
<dbReference type="PANTHER" id="PTHR24124:SF14">
    <property type="entry name" value="CHROMOSOME UNDETERMINED SCAFFOLD_25, WHOLE GENOME SHOTGUN SEQUENCE"/>
    <property type="match status" value="1"/>
</dbReference>
<dbReference type="OrthoDB" id="1661883at2759"/>
<accession>A0A8J2KY48</accession>
<dbReference type="AlphaFoldDB" id="A0A8J2KY48"/>
<keyword evidence="1" id="KW-0677">Repeat</keyword>
<organism evidence="4 5">
    <name type="scientific">Allacma fusca</name>
    <dbReference type="NCBI Taxonomy" id="39272"/>
    <lineage>
        <taxon>Eukaryota</taxon>
        <taxon>Metazoa</taxon>
        <taxon>Ecdysozoa</taxon>
        <taxon>Arthropoda</taxon>
        <taxon>Hexapoda</taxon>
        <taxon>Collembola</taxon>
        <taxon>Symphypleona</taxon>
        <taxon>Sminthuridae</taxon>
        <taxon>Allacma</taxon>
    </lineage>
</organism>
<sequence>MFSLQPEEKDRSLNASDFEGRTPLHYAAMFNHSELVTFLVNEGSEINPLDKNNCTPLHLAASKRAYKTIK</sequence>
<dbReference type="InterPro" id="IPR002110">
    <property type="entry name" value="Ankyrin_rpt"/>
</dbReference>
<dbReference type="GO" id="GO:0010468">
    <property type="term" value="P:regulation of gene expression"/>
    <property type="evidence" value="ECO:0007669"/>
    <property type="project" value="TreeGrafter"/>
</dbReference>
<name>A0A8J2KY48_9HEXA</name>
<comment type="caution">
    <text evidence="4">The sequence shown here is derived from an EMBL/GenBank/DDBJ whole genome shotgun (WGS) entry which is preliminary data.</text>
</comment>
<dbReference type="Pfam" id="PF12796">
    <property type="entry name" value="Ank_2"/>
    <property type="match status" value="1"/>
</dbReference>
<protein>
    <recommendedName>
        <fullName evidence="6">Ankyrin repeat protein</fullName>
    </recommendedName>
</protein>
<keyword evidence="2 3" id="KW-0040">ANK repeat</keyword>
<dbReference type="PANTHER" id="PTHR24124">
    <property type="entry name" value="ANKYRIN REPEAT FAMILY A"/>
    <property type="match status" value="1"/>
</dbReference>
<keyword evidence="5" id="KW-1185">Reference proteome</keyword>
<dbReference type="EMBL" id="CAJVCH010527819">
    <property type="protein sequence ID" value="CAG7822921.1"/>
    <property type="molecule type" value="Genomic_DNA"/>
</dbReference>
<dbReference type="Proteomes" id="UP000708208">
    <property type="component" value="Unassembled WGS sequence"/>
</dbReference>